<feature type="region of interest" description="Disordered" evidence="1">
    <location>
        <begin position="253"/>
        <end position="279"/>
    </location>
</feature>
<dbReference type="Pfam" id="PF25800">
    <property type="entry name" value="FimV_N"/>
    <property type="match status" value="1"/>
</dbReference>
<dbReference type="EMBL" id="FOCT01000005">
    <property type="protein sequence ID" value="SEN56223.1"/>
    <property type="molecule type" value="Genomic_DNA"/>
</dbReference>
<proteinExistence type="predicted"/>
<dbReference type="AlphaFoldDB" id="A0A1H8HJ88"/>
<dbReference type="InterPro" id="IPR018392">
    <property type="entry name" value="LysM"/>
</dbReference>
<protein>
    <submittedName>
        <fullName evidence="3">Uncharacterized membrane protein/pilus assembly protein FimV</fullName>
    </submittedName>
</protein>
<dbReference type="CDD" id="cd00118">
    <property type="entry name" value="LysM"/>
    <property type="match status" value="1"/>
</dbReference>
<feature type="domain" description="FimV N-terminal" evidence="2">
    <location>
        <begin position="9"/>
        <end position="113"/>
    </location>
</feature>
<reference evidence="3 4" key="1">
    <citation type="submission" date="2016-10" db="EMBL/GenBank/DDBJ databases">
        <authorList>
            <person name="de Groot N.N."/>
        </authorList>
    </citation>
    <scope>NUCLEOTIDE SEQUENCE [LARGE SCALE GENOMIC DNA]</scope>
    <source>
        <strain evidence="3 4">Nl18</strain>
    </source>
</reference>
<dbReference type="InterPro" id="IPR020012">
    <property type="entry name" value="LysM_FimV"/>
</dbReference>
<dbReference type="NCBIfam" id="TIGR03505">
    <property type="entry name" value="FimV_core"/>
    <property type="match status" value="1"/>
</dbReference>
<evidence type="ECO:0000313" key="3">
    <source>
        <dbReference type="EMBL" id="SEN56223.1"/>
    </source>
</evidence>
<accession>A0A1H8HJ88</accession>
<sequence length="279" mass="30511">MPVEASHAAGLGRLTVNSVQGQPFKAEIDLVAVTTEEKSSLNAHLASYDVFRKVNVDYSPLLSTFKATIEIRPEGQPYIRIVSPQPVDEPFLNILIELNWTSGHLLREYTALLPLAETGASFRENESAQPASHCYPRIDSAEGKTDPAIAHDGFSSGQTGLLSGASASNSSYRIYGPVKSGDTLSGIAKNIALPPEASFNQVLVALFRANREAFSDNNMHQLKTGLILRIPDSSEINMITIGEADQEVKMHTAEWHKKRSSGTDEREKEEEPLPWALVL</sequence>
<dbReference type="Proteomes" id="UP000183898">
    <property type="component" value="Unassembled WGS sequence"/>
</dbReference>
<gene>
    <name evidence="3" type="ORF">SAMN05216404_105148</name>
</gene>
<evidence type="ECO:0000256" key="1">
    <source>
        <dbReference type="SAM" id="MobiDB-lite"/>
    </source>
</evidence>
<evidence type="ECO:0000313" key="4">
    <source>
        <dbReference type="Proteomes" id="UP000183898"/>
    </source>
</evidence>
<feature type="compositionally biased region" description="Basic and acidic residues" evidence="1">
    <location>
        <begin position="253"/>
        <end position="271"/>
    </location>
</feature>
<evidence type="ECO:0000259" key="2">
    <source>
        <dbReference type="Pfam" id="PF25800"/>
    </source>
</evidence>
<name>A0A1H8HJ88_9PROT</name>
<dbReference type="InterPro" id="IPR057840">
    <property type="entry name" value="FimV_N"/>
</dbReference>
<organism evidence="3 4">
    <name type="scientific">Nitrosospira multiformis</name>
    <dbReference type="NCBI Taxonomy" id="1231"/>
    <lineage>
        <taxon>Bacteria</taxon>
        <taxon>Pseudomonadati</taxon>
        <taxon>Pseudomonadota</taxon>
        <taxon>Betaproteobacteria</taxon>
        <taxon>Nitrosomonadales</taxon>
        <taxon>Nitrosomonadaceae</taxon>
        <taxon>Nitrosospira</taxon>
    </lineage>
</organism>